<evidence type="ECO:0000256" key="4">
    <source>
        <dbReference type="ARBA" id="ARBA00022679"/>
    </source>
</evidence>
<feature type="domain" description="Tetrapyrrole methylase" evidence="6">
    <location>
        <begin position="15"/>
        <end position="198"/>
    </location>
</feature>
<gene>
    <name evidence="7" type="primary">cobL</name>
    <name evidence="7" type="ORF">YBN1229_v1_2752</name>
</gene>
<dbReference type="UniPathway" id="UPA00148"/>
<dbReference type="Gene3D" id="3.30.950.10">
    <property type="entry name" value="Methyltransferase, Cobalt-precorrin-4 Transmethylase, Domain 2"/>
    <property type="match status" value="1"/>
</dbReference>
<proteinExistence type="predicted"/>
<dbReference type="InterPro" id="IPR035996">
    <property type="entry name" value="4pyrrol_Methylase_sf"/>
</dbReference>
<evidence type="ECO:0000256" key="1">
    <source>
        <dbReference type="ARBA" id="ARBA00004953"/>
    </source>
</evidence>
<dbReference type="SUPFAM" id="SSF53335">
    <property type="entry name" value="S-adenosyl-L-methionine-dependent methyltransferases"/>
    <property type="match status" value="1"/>
</dbReference>
<dbReference type="AlphaFoldDB" id="A0A0D6JH31"/>
<dbReference type="GO" id="GO:0032259">
    <property type="term" value="P:methylation"/>
    <property type="evidence" value="ECO:0007669"/>
    <property type="project" value="UniProtKB-KW"/>
</dbReference>
<dbReference type="Pfam" id="PF00590">
    <property type="entry name" value="TP_methylase"/>
    <property type="match status" value="1"/>
</dbReference>
<evidence type="ECO:0000259" key="6">
    <source>
        <dbReference type="Pfam" id="PF00590"/>
    </source>
</evidence>
<keyword evidence="8" id="KW-1185">Reference proteome</keyword>
<keyword evidence="4 7" id="KW-0808">Transferase</keyword>
<dbReference type="Gene3D" id="3.40.50.150">
    <property type="entry name" value="Vaccinia Virus protein VP39"/>
    <property type="match status" value="1"/>
</dbReference>
<dbReference type="EC" id="2.1.1.132" evidence="7"/>
<evidence type="ECO:0000313" key="7">
    <source>
        <dbReference type="EMBL" id="CPR20757.1"/>
    </source>
</evidence>
<dbReference type="InterPro" id="IPR012818">
    <property type="entry name" value="CbiE"/>
</dbReference>
<dbReference type="Proteomes" id="UP000033187">
    <property type="component" value="Chromosome 1"/>
</dbReference>
<dbReference type="Gene3D" id="3.40.1010.10">
    <property type="entry name" value="Cobalt-precorrin-4 Transmethylase, Domain 1"/>
    <property type="match status" value="1"/>
</dbReference>
<evidence type="ECO:0000256" key="3">
    <source>
        <dbReference type="ARBA" id="ARBA00022603"/>
    </source>
</evidence>
<dbReference type="PANTHER" id="PTHR43182">
    <property type="entry name" value="COBALT-PRECORRIN-6B C(15)-METHYLTRANSFERASE (DECARBOXYLATING)"/>
    <property type="match status" value="1"/>
</dbReference>
<reference evidence="8" key="1">
    <citation type="submission" date="2015-02" db="EMBL/GenBank/DDBJ databases">
        <authorList>
            <person name="Chooi Y.-H."/>
        </authorList>
    </citation>
    <scope>NUCLEOTIDE SEQUENCE [LARGE SCALE GENOMIC DNA]</scope>
    <source>
        <strain evidence="8">strain Y</strain>
    </source>
</reference>
<comment type="pathway">
    <text evidence="1">Cofactor biosynthesis; adenosylcobalamin biosynthesis.</text>
</comment>
<dbReference type="GO" id="GO:0008276">
    <property type="term" value="F:protein methyltransferase activity"/>
    <property type="evidence" value="ECO:0007669"/>
    <property type="project" value="InterPro"/>
</dbReference>
<dbReference type="InterPro" id="IPR014777">
    <property type="entry name" value="4pyrrole_Mease_sub1"/>
</dbReference>
<dbReference type="InterPro" id="IPR014008">
    <property type="entry name" value="Cbl_synth_MTase_CbiT"/>
</dbReference>
<keyword evidence="2" id="KW-0169">Cobalamin biosynthesis</keyword>
<dbReference type="PANTHER" id="PTHR43182:SF1">
    <property type="entry name" value="COBALT-PRECORRIN-7 C(5)-METHYLTRANSFERASE"/>
    <property type="match status" value="1"/>
</dbReference>
<keyword evidence="3 7" id="KW-0489">Methyltransferase</keyword>
<name>A0A0D6JH31_9HYPH</name>
<accession>A0A0D6JH31</accession>
<protein>
    <submittedName>
        <fullName evidence="7">Precorrin-6Y C(5,15)-methyltransferase [decarboxylating]</fullName>
        <ecNumber evidence="7">2.1.1.132</ecNumber>
    </submittedName>
</protein>
<dbReference type="InterPro" id="IPR050714">
    <property type="entry name" value="Cobalamin_biosynth_MTase"/>
</dbReference>
<dbReference type="GO" id="GO:0046025">
    <property type="term" value="F:precorrin-6Y C5,15-methyltransferase (decarboxylating) activity"/>
    <property type="evidence" value="ECO:0007669"/>
    <property type="project" value="UniProtKB-EC"/>
</dbReference>
<dbReference type="SUPFAM" id="SSF53790">
    <property type="entry name" value="Tetrapyrrole methylase"/>
    <property type="match status" value="1"/>
</dbReference>
<dbReference type="InterPro" id="IPR014776">
    <property type="entry name" value="4pyrrole_Mease_sub2"/>
</dbReference>
<dbReference type="GO" id="GO:0009236">
    <property type="term" value="P:cobalamin biosynthetic process"/>
    <property type="evidence" value="ECO:0007669"/>
    <property type="project" value="UniProtKB-UniPathway"/>
</dbReference>
<dbReference type="NCBIfam" id="TIGR02469">
    <property type="entry name" value="CbiT"/>
    <property type="match status" value="1"/>
</dbReference>
<dbReference type="InterPro" id="IPR006365">
    <property type="entry name" value="Cbl_synth_CobL"/>
</dbReference>
<dbReference type="CDD" id="cd11644">
    <property type="entry name" value="Precorrin-6Y-MT"/>
    <property type="match status" value="1"/>
</dbReference>
<dbReference type="PIRSF" id="PIRSF036428">
    <property type="entry name" value="CobL"/>
    <property type="match status" value="1"/>
</dbReference>
<dbReference type="InterPro" id="IPR029063">
    <property type="entry name" value="SAM-dependent_MTases_sf"/>
</dbReference>
<keyword evidence="5" id="KW-0949">S-adenosyl-L-methionine</keyword>
<dbReference type="EMBL" id="LN829119">
    <property type="protein sequence ID" value="CPR20757.1"/>
    <property type="molecule type" value="Genomic_DNA"/>
</dbReference>
<dbReference type="KEGG" id="fiy:BN1229_v1_2752"/>
<evidence type="ECO:0000256" key="2">
    <source>
        <dbReference type="ARBA" id="ARBA00022573"/>
    </source>
</evidence>
<evidence type="ECO:0000256" key="5">
    <source>
        <dbReference type="ARBA" id="ARBA00022691"/>
    </source>
</evidence>
<sequence>MPPRRRTRVMTDPWLSIIGIGEDGVKGLSDASRSALEGAEVVFGGPRHLELAEIGGRGRPWPVPFSVKPVLDLRGRNVAVLASGNPFWYGAGSTLAECLGASEWRAFPTPSTFAIAAARLGWRLEETHCVGLHAAPFERLLPHIGRGRRLICLMRDAAAVTALGQWLDQRGFGKSMLWVMEALGGPNERIRSVHAADLAFNDTCAPVALAIEVAGGAGWQRSSGLPDDAFAHDGQITKRAVRAVTLSSLAPRHGEHLWDIGGGSGSVSIEWALAGGTATTIEPKAERGEIIRMNAAQFGVTEAVKVVEGSAPEALKDLAHADAVFIGGGVSDALLEKLWSVLSPGTRLVANAVTLESESLIAGWHGRCGGSLMRIETAEVQPLGQKRGWVSARPVTQWSVTR</sequence>
<dbReference type="InterPro" id="IPR000878">
    <property type="entry name" value="4pyrrol_Mease"/>
</dbReference>
<organism evidence="7 8">
    <name type="scientific">Candidatus Filomicrobium marinum</name>
    <dbReference type="NCBI Taxonomy" id="1608628"/>
    <lineage>
        <taxon>Bacteria</taxon>
        <taxon>Pseudomonadati</taxon>
        <taxon>Pseudomonadota</taxon>
        <taxon>Alphaproteobacteria</taxon>
        <taxon>Hyphomicrobiales</taxon>
        <taxon>Hyphomicrobiaceae</taxon>
        <taxon>Filomicrobium</taxon>
    </lineage>
</organism>
<dbReference type="NCBIfam" id="TIGR02467">
    <property type="entry name" value="CbiE"/>
    <property type="match status" value="1"/>
</dbReference>
<evidence type="ECO:0000313" key="8">
    <source>
        <dbReference type="Proteomes" id="UP000033187"/>
    </source>
</evidence>